<protein>
    <submittedName>
        <fullName evidence="2">Uncharacterized protein</fullName>
    </submittedName>
</protein>
<reference evidence="2" key="1">
    <citation type="submission" date="2014-12" db="EMBL/GenBank/DDBJ databases">
        <title>Insight into the proteome of Arion vulgaris.</title>
        <authorList>
            <person name="Aradska J."/>
            <person name="Bulat T."/>
            <person name="Smidak R."/>
            <person name="Sarate P."/>
            <person name="Gangsoo J."/>
            <person name="Sialana F."/>
            <person name="Bilban M."/>
            <person name="Lubec G."/>
        </authorList>
    </citation>
    <scope>NUCLEOTIDE SEQUENCE</scope>
    <source>
        <tissue evidence="2">Skin</tissue>
    </source>
</reference>
<dbReference type="AlphaFoldDB" id="A0A0B7AI63"/>
<name>A0A0B7AI63_9EUPU</name>
<evidence type="ECO:0000313" key="2">
    <source>
        <dbReference type="EMBL" id="CEK80463.1"/>
    </source>
</evidence>
<gene>
    <name evidence="2" type="primary">ORF121052</name>
</gene>
<evidence type="ECO:0000256" key="1">
    <source>
        <dbReference type="SAM" id="MobiDB-lite"/>
    </source>
</evidence>
<sequence length="170" mass="19157">MSSEQRTYLLRHLYIEDGDSLKTLSAPEEIKLDSESLSEDLETKKSYENEILMKEVKENRCESVGYLAEFSGAENKGDYSNSTTSSVINADALPEAESVGDIDNRSRGQFPESTVQELAAAESLEDINNSNRHQFPESIVQELETAESLEDDIDNSNRRQFPENIVQELE</sequence>
<dbReference type="EMBL" id="HACG01033598">
    <property type="protein sequence ID" value="CEK80463.1"/>
    <property type="molecule type" value="Transcribed_RNA"/>
</dbReference>
<feature type="non-terminal residue" evidence="2">
    <location>
        <position position="170"/>
    </location>
</feature>
<organism evidence="2">
    <name type="scientific">Arion vulgaris</name>
    <dbReference type="NCBI Taxonomy" id="1028688"/>
    <lineage>
        <taxon>Eukaryota</taxon>
        <taxon>Metazoa</taxon>
        <taxon>Spiralia</taxon>
        <taxon>Lophotrochozoa</taxon>
        <taxon>Mollusca</taxon>
        <taxon>Gastropoda</taxon>
        <taxon>Heterobranchia</taxon>
        <taxon>Euthyneura</taxon>
        <taxon>Panpulmonata</taxon>
        <taxon>Eupulmonata</taxon>
        <taxon>Stylommatophora</taxon>
        <taxon>Helicina</taxon>
        <taxon>Arionoidea</taxon>
        <taxon>Arionidae</taxon>
        <taxon>Arion</taxon>
    </lineage>
</organism>
<feature type="region of interest" description="Disordered" evidence="1">
    <location>
        <begin position="149"/>
        <end position="170"/>
    </location>
</feature>
<accession>A0A0B7AI63</accession>
<proteinExistence type="predicted"/>